<protein>
    <submittedName>
        <fullName evidence="3">Helix-turn-helix transcriptional regulator</fullName>
    </submittedName>
</protein>
<dbReference type="Pfam" id="PF19054">
    <property type="entry name" value="DUF5753"/>
    <property type="match status" value="1"/>
</dbReference>
<dbReference type="Pfam" id="PF13560">
    <property type="entry name" value="HTH_31"/>
    <property type="match status" value="1"/>
</dbReference>
<accession>A0ABS7QLT7</accession>
<dbReference type="Proteomes" id="UP001198565">
    <property type="component" value="Unassembled WGS sequence"/>
</dbReference>
<gene>
    <name evidence="3" type="ORF">K7472_04730</name>
</gene>
<dbReference type="SMART" id="SM00530">
    <property type="entry name" value="HTH_XRE"/>
    <property type="match status" value="1"/>
</dbReference>
<dbReference type="InterPro" id="IPR001387">
    <property type="entry name" value="Cro/C1-type_HTH"/>
</dbReference>
<comment type="caution">
    <text evidence="3">The sequence shown here is derived from an EMBL/GenBank/DDBJ whole genome shotgun (WGS) entry which is preliminary data.</text>
</comment>
<dbReference type="SUPFAM" id="SSF47413">
    <property type="entry name" value="lambda repressor-like DNA-binding domains"/>
    <property type="match status" value="1"/>
</dbReference>
<dbReference type="PROSITE" id="PS50943">
    <property type="entry name" value="HTH_CROC1"/>
    <property type="match status" value="1"/>
</dbReference>
<evidence type="ECO:0000259" key="2">
    <source>
        <dbReference type="PROSITE" id="PS50943"/>
    </source>
</evidence>
<dbReference type="InterPro" id="IPR043917">
    <property type="entry name" value="DUF5753"/>
</dbReference>
<reference evidence="3 4" key="1">
    <citation type="submission" date="2021-08" db="EMBL/GenBank/DDBJ databases">
        <title>Streptomyces sp. PTM05 isolated from lichen.</title>
        <authorList>
            <person name="Somphong A."/>
            <person name="Phongsopitanun W."/>
            <person name="Tanasupawat S."/>
        </authorList>
    </citation>
    <scope>NUCLEOTIDE SEQUENCE [LARGE SCALE GENOMIC DNA]</scope>
    <source>
        <strain evidence="3 4">Ptm05</strain>
    </source>
</reference>
<name>A0ABS7QLT7_9ACTN</name>
<proteinExistence type="predicted"/>
<dbReference type="InterPro" id="IPR010982">
    <property type="entry name" value="Lambda_DNA-bd_dom_sf"/>
</dbReference>
<evidence type="ECO:0000313" key="4">
    <source>
        <dbReference type="Proteomes" id="UP001198565"/>
    </source>
</evidence>
<dbReference type="Gene3D" id="1.10.260.40">
    <property type="entry name" value="lambda repressor-like DNA-binding domains"/>
    <property type="match status" value="1"/>
</dbReference>
<dbReference type="EMBL" id="JAINVZ010000002">
    <property type="protein sequence ID" value="MBY8884151.1"/>
    <property type="molecule type" value="Genomic_DNA"/>
</dbReference>
<dbReference type="RefSeq" id="WP_222974158.1">
    <property type="nucleotide sequence ID" value="NZ_JAINVZ010000002.1"/>
</dbReference>
<organism evidence="3 4">
    <name type="scientific">Streptantibioticus parmotrematis</name>
    <dbReference type="NCBI Taxonomy" id="2873249"/>
    <lineage>
        <taxon>Bacteria</taxon>
        <taxon>Bacillati</taxon>
        <taxon>Actinomycetota</taxon>
        <taxon>Actinomycetes</taxon>
        <taxon>Kitasatosporales</taxon>
        <taxon>Streptomycetaceae</taxon>
        <taxon>Streptantibioticus</taxon>
    </lineage>
</organism>
<evidence type="ECO:0000256" key="1">
    <source>
        <dbReference type="SAM" id="MobiDB-lite"/>
    </source>
</evidence>
<dbReference type="CDD" id="cd00093">
    <property type="entry name" value="HTH_XRE"/>
    <property type="match status" value="1"/>
</dbReference>
<evidence type="ECO:0000313" key="3">
    <source>
        <dbReference type="EMBL" id="MBY8884151.1"/>
    </source>
</evidence>
<feature type="domain" description="HTH cro/C1-type" evidence="2">
    <location>
        <begin position="20"/>
        <end position="57"/>
    </location>
</feature>
<feature type="region of interest" description="Disordered" evidence="1">
    <location>
        <begin position="1"/>
        <end position="30"/>
    </location>
</feature>
<keyword evidence="4" id="KW-1185">Reference proteome</keyword>
<sequence>MNRKELDPDSSPQASFGARLRSSREERGWTQDELAERMGYSSQHVSAIETARKPPTLLLARRADVALASGETFERAYRKVRNSGLLEGFPQFIGHEAEAAEIRLYEVGVIPGLLQTPEYAAIIAESTVKRGAITNDQAQERIALVAERQAALTRTPPPLVFAVLDESCLRRPMGQPDVIKAQLDRLIEFAELPNTVLQVAPFSMGERRPLSLPITVLTLPDRSLVSYAESAQRGHLERDSTYVLPLLTAYHQLQAEAPSQAESVAMINELRKGTP</sequence>